<dbReference type="InterPro" id="IPR012902">
    <property type="entry name" value="N_methyl_site"/>
</dbReference>
<dbReference type="EMBL" id="SJPJ01000001">
    <property type="protein sequence ID" value="TWT80788.1"/>
    <property type="molecule type" value="Genomic_DNA"/>
</dbReference>
<dbReference type="NCBIfam" id="TIGR04294">
    <property type="entry name" value="pre_pil_HX9DG"/>
    <property type="match status" value="1"/>
</dbReference>
<evidence type="ECO:0000313" key="2">
    <source>
        <dbReference type="EMBL" id="TWT80788.1"/>
    </source>
</evidence>
<evidence type="ECO:0000313" key="3">
    <source>
        <dbReference type="Proteomes" id="UP000315010"/>
    </source>
</evidence>
<dbReference type="OrthoDB" id="241541at2"/>
<protein>
    <recommendedName>
        <fullName evidence="1">DUF1559 domain-containing protein</fullName>
    </recommendedName>
</protein>
<dbReference type="Pfam" id="PF07963">
    <property type="entry name" value="N_methyl"/>
    <property type="match status" value="1"/>
</dbReference>
<reference evidence="2 3" key="1">
    <citation type="submission" date="2019-02" db="EMBL/GenBank/DDBJ databases">
        <title>Deep-cultivation of Planctomycetes and their phenomic and genomic characterization uncovers novel biology.</title>
        <authorList>
            <person name="Wiegand S."/>
            <person name="Jogler M."/>
            <person name="Boedeker C."/>
            <person name="Pinto D."/>
            <person name="Vollmers J."/>
            <person name="Rivas-Marin E."/>
            <person name="Kohn T."/>
            <person name="Peeters S.H."/>
            <person name="Heuer A."/>
            <person name="Rast P."/>
            <person name="Oberbeckmann S."/>
            <person name="Bunk B."/>
            <person name="Jeske O."/>
            <person name="Meyerdierks A."/>
            <person name="Storesund J.E."/>
            <person name="Kallscheuer N."/>
            <person name="Luecker S."/>
            <person name="Lage O.M."/>
            <person name="Pohl T."/>
            <person name="Merkel B.J."/>
            <person name="Hornburger P."/>
            <person name="Mueller R.-W."/>
            <person name="Bruemmer F."/>
            <person name="Labrenz M."/>
            <person name="Spormann A.M."/>
            <person name="Op Den Camp H."/>
            <person name="Overmann J."/>
            <person name="Amann R."/>
            <person name="Jetten M.S.M."/>
            <person name="Mascher T."/>
            <person name="Medema M.H."/>
            <person name="Devos D.P."/>
            <person name="Kaster A.-K."/>
            <person name="Ovreas L."/>
            <person name="Rohde M."/>
            <person name="Galperin M.Y."/>
            <person name="Jogler C."/>
        </authorList>
    </citation>
    <scope>NUCLEOTIDE SEQUENCE [LARGE SCALE GENOMIC DNA]</scope>
    <source>
        <strain evidence="2 3">CA13</strain>
    </source>
</reference>
<keyword evidence="3" id="KW-1185">Reference proteome</keyword>
<gene>
    <name evidence="2" type="ORF">CA13_22340</name>
</gene>
<dbReference type="SUPFAM" id="SSF54523">
    <property type="entry name" value="Pili subunits"/>
    <property type="match status" value="1"/>
</dbReference>
<dbReference type="PANTHER" id="PTHR30093:SF2">
    <property type="entry name" value="TYPE II SECRETION SYSTEM PROTEIN H"/>
    <property type="match status" value="1"/>
</dbReference>
<name>A0A5C5Z084_9BACT</name>
<accession>A0A5C5Z084</accession>
<dbReference type="InterPro" id="IPR011453">
    <property type="entry name" value="DUF1559"/>
</dbReference>
<dbReference type="PANTHER" id="PTHR30093">
    <property type="entry name" value="GENERAL SECRETION PATHWAY PROTEIN G"/>
    <property type="match status" value="1"/>
</dbReference>
<dbReference type="Gene3D" id="3.30.700.10">
    <property type="entry name" value="Glycoprotein, Type 4 Pilin"/>
    <property type="match status" value="1"/>
</dbReference>
<comment type="caution">
    <text evidence="2">The sequence shown here is derived from an EMBL/GenBank/DDBJ whole genome shotgun (WGS) entry which is preliminary data.</text>
</comment>
<dbReference type="NCBIfam" id="TIGR02532">
    <property type="entry name" value="IV_pilin_GFxxxE"/>
    <property type="match status" value="1"/>
</dbReference>
<feature type="domain" description="DUF1559" evidence="1">
    <location>
        <begin position="35"/>
        <end position="370"/>
    </location>
</feature>
<dbReference type="Pfam" id="PF07596">
    <property type="entry name" value="SBP_bac_10"/>
    <property type="match status" value="1"/>
</dbReference>
<dbReference type="AlphaFoldDB" id="A0A5C5Z084"/>
<sequence>MRSHFKSRLGFTLVELLVVIAIIGVLVGLLLPAVQAAREAARRMSCSNNFKQIGLGIHNYHSAYNQLPKHGGGSSALNDNLAHNRNCSYSNRDSLSMLVGILPFIEQQAIWEVISNPFEHDGAPGLTYLIPGHAWNSQVADYPPMGPAPRHVEYDPWVTTLPTLRCPSDPGQGLPAMGRTNYVACLGDSLYAVNHGVFDAKNNDVGSSGGNWQGSREDARAGNRGFFVTHAKMRFRDMLDGLSNTIAMGEIATDLGDNDNRTVAANGGTPSNNQMRNNPSYCRDQAGWIDPLRPQFWTGTPAQITYGRGYRWADYHDFYGIMQTVLPPNSEVCFAGISTGNYPASSRHQGGCHVLMGDGAVKFITDSIEAGNSRAGAVWLKGTGSRAPGSISPYGLWGALGSRASKETIDDQF</sequence>
<evidence type="ECO:0000259" key="1">
    <source>
        <dbReference type="Pfam" id="PF07596"/>
    </source>
</evidence>
<dbReference type="InterPro" id="IPR045584">
    <property type="entry name" value="Pilin-like"/>
</dbReference>
<dbReference type="InterPro" id="IPR027558">
    <property type="entry name" value="Pre_pil_HX9DG_C"/>
</dbReference>
<proteinExistence type="predicted"/>
<organism evidence="2 3">
    <name type="scientific">Novipirellula herctigrandis</name>
    <dbReference type="NCBI Taxonomy" id="2527986"/>
    <lineage>
        <taxon>Bacteria</taxon>
        <taxon>Pseudomonadati</taxon>
        <taxon>Planctomycetota</taxon>
        <taxon>Planctomycetia</taxon>
        <taxon>Pirellulales</taxon>
        <taxon>Pirellulaceae</taxon>
        <taxon>Novipirellula</taxon>
    </lineage>
</organism>
<dbReference type="Proteomes" id="UP000315010">
    <property type="component" value="Unassembled WGS sequence"/>
</dbReference>
<dbReference type="RefSeq" id="WP_146396031.1">
    <property type="nucleotide sequence ID" value="NZ_SJPJ01000001.1"/>
</dbReference>